<name>A0ABU3CVB9_9FLAO</name>
<accession>A0ABU3CVB9</accession>
<reference evidence="1 2" key="1">
    <citation type="submission" date="2023-09" db="EMBL/GenBank/DDBJ databases">
        <authorList>
            <person name="Rey-Velasco X."/>
        </authorList>
    </citation>
    <scope>NUCLEOTIDE SEQUENCE [LARGE SCALE GENOMIC DNA]</scope>
    <source>
        <strain evidence="1 2">F297</strain>
    </source>
</reference>
<keyword evidence="2" id="KW-1185">Reference proteome</keyword>
<evidence type="ECO:0000313" key="1">
    <source>
        <dbReference type="EMBL" id="MDT0650188.1"/>
    </source>
</evidence>
<proteinExistence type="predicted"/>
<evidence type="ECO:0008006" key="3">
    <source>
        <dbReference type="Google" id="ProtNLM"/>
    </source>
</evidence>
<comment type="caution">
    <text evidence="1">The sequence shown here is derived from an EMBL/GenBank/DDBJ whole genome shotgun (WGS) entry which is preliminary data.</text>
</comment>
<sequence length="223" mass="26849">MRYLLVIFFLITTKCFSQKKYSFDYLIEYNFRSYSDTTSNKKIYYLTNSKDNSYFAKIESFDTLNFDLELIVQDKIWTKMKLSRKDFINAKFINLTCNSSLIYKNYFKFRTKEYKFEIIKDTILESLPLNRYKLEYVGKRKRKKSFPVGTNVYIIANSTDFHSPILTHSTAFEEWKEKGKIPNGIFKEKIFYDFKNNIDYKYILNNYSEINKTIVIPDNCLEN</sequence>
<dbReference type="EMBL" id="JAVRHP010000035">
    <property type="protein sequence ID" value="MDT0650188.1"/>
    <property type="molecule type" value="Genomic_DNA"/>
</dbReference>
<dbReference type="Proteomes" id="UP001248819">
    <property type="component" value="Unassembled WGS sequence"/>
</dbReference>
<dbReference type="RefSeq" id="WP_311484388.1">
    <property type="nucleotide sequence ID" value="NZ_JAVRHP010000035.1"/>
</dbReference>
<evidence type="ECO:0000313" key="2">
    <source>
        <dbReference type="Proteomes" id="UP001248819"/>
    </source>
</evidence>
<gene>
    <name evidence="1" type="ORF">RM529_08540</name>
</gene>
<protein>
    <recommendedName>
        <fullName evidence="3">GLPGLI family protein</fullName>
    </recommendedName>
</protein>
<organism evidence="1 2">
    <name type="scientific">Autumnicola edwardsiae</name>
    <dbReference type="NCBI Taxonomy" id="3075594"/>
    <lineage>
        <taxon>Bacteria</taxon>
        <taxon>Pseudomonadati</taxon>
        <taxon>Bacteroidota</taxon>
        <taxon>Flavobacteriia</taxon>
        <taxon>Flavobacteriales</taxon>
        <taxon>Flavobacteriaceae</taxon>
        <taxon>Autumnicola</taxon>
    </lineage>
</organism>